<name>A0A5C6M826_9LACO</name>
<evidence type="ECO:0000256" key="2">
    <source>
        <dbReference type="SAM" id="SignalP"/>
    </source>
</evidence>
<feature type="chain" id="PRO_5022680410" evidence="2">
    <location>
        <begin position="28"/>
        <end position="234"/>
    </location>
</feature>
<dbReference type="RefSeq" id="WP_146303166.1">
    <property type="nucleotide sequence ID" value="NZ_JANXKU010000009.1"/>
</dbReference>
<proteinExistence type="predicted"/>
<dbReference type="EMBL" id="SRRQ01000013">
    <property type="protein sequence ID" value="TWW10417.1"/>
    <property type="molecule type" value="Genomic_DNA"/>
</dbReference>
<feature type="signal peptide" evidence="2">
    <location>
        <begin position="1"/>
        <end position="27"/>
    </location>
</feature>
<feature type="domain" description="WxL" evidence="3">
    <location>
        <begin position="34"/>
        <end position="233"/>
    </location>
</feature>
<evidence type="ECO:0000259" key="3">
    <source>
        <dbReference type="Pfam" id="PF13731"/>
    </source>
</evidence>
<sequence>MKKLLTSTLLSATVLGAGLAVSSNVNAADQAPKPASTNTSVQFVKGTGPIGPVNPTDPGDGGGGETGNGGALSIVYATKDLSFGADNEIGTGVLTLHGDKNVVLQVGDIRGNNAGWALSVKSDQLSDGDKTNPQVLGGAKISFSSGTGSSDVANGGTSVAATKNRLDDTTVGGVVLNAVGVIKDGDHKGENQGSGINVDTIKKDEITLSVPSTSVTAGVAYKSTLNWTLSDVPA</sequence>
<gene>
    <name evidence="4" type="ORF">LABALGLTS371_14100</name>
</gene>
<dbReference type="AlphaFoldDB" id="A0A5C6M826"/>
<evidence type="ECO:0000313" key="5">
    <source>
        <dbReference type="Proteomes" id="UP000321659"/>
    </source>
</evidence>
<keyword evidence="2" id="KW-0732">Signal</keyword>
<accession>A0A5C6M826</accession>
<evidence type="ECO:0000313" key="4">
    <source>
        <dbReference type="EMBL" id="TWW10417.1"/>
    </source>
</evidence>
<evidence type="ECO:0000256" key="1">
    <source>
        <dbReference type="SAM" id="MobiDB-lite"/>
    </source>
</evidence>
<organism evidence="4 5">
    <name type="scientific">Dellaglioa algida</name>
    <dbReference type="NCBI Taxonomy" id="105612"/>
    <lineage>
        <taxon>Bacteria</taxon>
        <taxon>Bacillati</taxon>
        <taxon>Bacillota</taxon>
        <taxon>Bacilli</taxon>
        <taxon>Lactobacillales</taxon>
        <taxon>Lactobacillaceae</taxon>
        <taxon>Dellaglioa</taxon>
    </lineage>
</organism>
<dbReference type="Proteomes" id="UP000321659">
    <property type="component" value="Unassembled WGS sequence"/>
</dbReference>
<feature type="region of interest" description="Disordered" evidence="1">
    <location>
        <begin position="27"/>
        <end position="67"/>
    </location>
</feature>
<dbReference type="InterPro" id="IPR027994">
    <property type="entry name" value="WxL_dom"/>
</dbReference>
<comment type="caution">
    <text evidence="4">The sequence shown here is derived from an EMBL/GenBank/DDBJ whole genome shotgun (WGS) entry which is preliminary data.</text>
</comment>
<protein>
    <submittedName>
        <fullName evidence="4">Cell surface protein</fullName>
    </submittedName>
</protein>
<reference evidence="4 5" key="1">
    <citation type="submission" date="2019-04" db="EMBL/GenBank/DDBJ databases">
        <title>In vitro growth and metabolic characteristics of meat-borne Lactobacillus algidus strains.</title>
        <authorList>
            <person name="Sade E."/>
            <person name="Per J."/>
            <person name="Tytti H."/>
            <person name="Johanna B.K."/>
        </authorList>
    </citation>
    <scope>NUCLEOTIDE SEQUENCE [LARGE SCALE GENOMIC DNA]</scope>
    <source>
        <strain evidence="4 5">LTS37-1</strain>
    </source>
</reference>
<dbReference type="Pfam" id="PF13731">
    <property type="entry name" value="WxL"/>
    <property type="match status" value="1"/>
</dbReference>